<dbReference type="Proteomes" id="UP000654918">
    <property type="component" value="Unassembled WGS sequence"/>
</dbReference>
<keyword evidence="1" id="KW-0732">Signal</keyword>
<feature type="signal peptide" evidence="1">
    <location>
        <begin position="1"/>
        <end position="20"/>
    </location>
</feature>
<organism evidence="2 3">
    <name type="scientific">Colletotrichum plurivorum</name>
    <dbReference type="NCBI Taxonomy" id="2175906"/>
    <lineage>
        <taxon>Eukaryota</taxon>
        <taxon>Fungi</taxon>
        <taxon>Dikarya</taxon>
        <taxon>Ascomycota</taxon>
        <taxon>Pezizomycotina</taxon>
        <taxon>Sordariomycetes</taxon>
        <taxon>Hypocreomycetidae</taxon>
        <taxon>Glomerellales</taxon>
        <taxon>Glomerellaceae</taxon>
        <taxon>Colletotrichum</taxon>
        <taxon>Colletotrichum orchidearum species complex</taxon>
    </lineage>
</organism>
<accession>A0A8H6JY60</accession>
<evidence type="ECO:0000256" key="1">
    <source>
        <dbReference type="SAM" id="SignalP"/>
    </source>
</evidence>
<comment type="caution">
    <text evidence="2">The sequence shown here is derived from an EMBL/GenBank/DDBJ whole genome shotgun (WGS) entry which is preliminary data.</text>
</comment>
<gene>
    <name evidence="2" type="ORF">CPLU01_12611</name>
</gene>
<feature type="chain" id="PRO_5034233697" evidence="1">
    <location>
        <begin position="21"/>
        <end position="107"/>
    </location>
</feature>
<evidence type="ECO:0000313" key="2">
    <source>
        <dbReference type="EMBL" id="KAF6820920.1"/>
    </source>
</evidence>
<name>A0A8H6JY60_9PEZI</name>
<sequence length="107" mass="11230">MQFAVITAGLISALVGTSAAAKLDLRPAAPQTLRPRVIDECTEANDCCISTRGACTRQSINWAENYLQCPFIKLCPDFGVPWVPTAVPSLPSGVADAPVNKVDGGEA</sequence>
<protein>
    <submittedName>
        <fullName evidence="2">Uncharacterized protein</fullName>
    </submittedName>
</protein>
<proteinExistence type="predicted"/>
<reference evidence="2" key="1">
    <citation type="journal article" date="2020" name="Phytopathology">
        <title>Genome Sequence Resources of Colletotrichum truncatum, C. plurivorum, C. musicola, and C. sojae: Four Species Pathogenic to Soybean (Glycine max).</title>
        <authorList>
            <person name="Rogerio F."/>
            <person name="Boufleur T.R."/>
            <person name="Ciampi-Guillardi M."/>
            <person name="Sukno S.A."/>
            <person name="Thon M.R."/>
            <person name="Massola Junior N.S."/>
            <person name="Baroncelli R."/>
        </authorList>
    </citation>
    <scope>NUCLEOTIDE SEQUENCE</scope>
    <source>
        <strain evidence="2">LFN00145</strain>
    </source>
</reference>
<keyword evidence="3" id="KW-1185">Reference proteome</keyword>
<dbReference type="EMBL" id="WIGO01000265">
    <property type="protein sequence ID" value="KAF6820920.1"/>
    <property type="molecule type" value="Genomic_DNA"/>
</dbReference>
<evidence type="ECO:0000313" key="3">
    <source>
        <dbReference type="Proteomes" id="UP000654918"/>
    </source>
</evidence>
<dbReference type="AlphaFoldDB" id="A0A8H6JY60"/>